<dbReference type="OrthoDB" id="1312564at2"/>
<dbReference type="InterPro" id="IPR018306">
    <property type="entry name" value="Phage_T5_Orf172_DNA-bd"/>
</dbReference>
<dbReference type="RefSeq" id="WP_011963022.1">
    <property type="nucleotide sequence ID" value="NC_009613.3"/>
</dbReference>
<gene>
    <name evidence="2" type="ordered locus">FP0866</name>
</gene>
<dbReference type="GeneID" id="66552512"/>
<proteinExistence type="predicted"/>
<sequence length="286" mass="34392">MKKGFIYILSNNSLKENLFKIGKTSKSTSQRTKQLSSSTSIPESFEILHEFEFSDLNWAEREVHKELDKYRYNRKKEFFNCEIEIAKSAILKIQVIDKENQINLLKSNLEIAKKTINSNEFIKSKWSYFLNNIQWNFKEQNFLNSKSEPDFIIETKDWFGQSNEETQEDEIIIFDKKTLVFVVPNLDFEETNFDIIQNIKEIQSQITENNRLLIVSNKPFTTLNEIYIGWKYEFHYRVWEKCKFIETKINFGLFEENQTWFCFVNGIFLTKENLWPEPKKIIELWK</sequence>
<dbReference type="KEGG" id="fps:FP0866"/>
<dbReference type="AlphaFoldDB" id="A6GXZ3"/>
<dbReference type="EMBL" id="AM398681">
    <property type="protein sequence ID" value="CAL42966.1"/>
    <property type="molecule type" value="Genomic_DNA"/>
</dbReference>
<name>A6GXZ3_FLAPJ</name>
<dbReference type="STRING" id="402612.FP0866"/>
<dbReference type="eggNOG" id="COG0790">
    <property type="taxonomic scope" value="Bacteria"/>
</dbReference>
<dbReference type="PATRIC" id="fig|402612.5.peg.882"/>
<dbReference type="HOGENOM" id="CLU_972368_0_0_10"/>
<accession>A6GXZ3</accession>
<evidence type="ECO:0000313" key="3">
    <source>
        <dbReference type="Proteomes" id="UP000006394"/>
    </source>
</evidence>
<evidence type="ECO:0000259" key="1">
    <source>
        <dbReference type="SMART" id="SM00974"/>
    </source>
</evidence>
<evidence type="ECO:0000313" key="2">
    <source>
        <dbReference type="EMBL" id="CAL42966.1"/>
    </source>
</evidence>
<dbReference type="EnsemblBacteria" id="CAL42966">
    <property type="protein sequence ID" value="CAL42966"/>
    <property type="gene ID" value="FP0866"/>
</dbReference>
<dbReference type="SMART" id="SM00974">
    <property type="entry name" value="T5orf172"/>
    <property type="match status" value="1"/>
</dbReference>
<protein>
    <recommendedName>
        <fullName evidence="1">Bacteriophage T5 Orf172 DNA-binding domain-containing protein</fullName>
    </recommendedName>
</protein>
<feature type="domain" description="Bacteriophage T5 Orf172 DNA-binding" evidence="1">
    <location>
        <begin position="13"/>
        <end position="93"/>
    </location>
</feature>
<reference evidence="2 3" key="1">
    <citation type="journal article" date="2007" name="Nat. Biotechnol.">
        <title>Complete genome sequence of the fish pathogen Flavobacterium psychrophilum.</title>
        <authorList>
            <person name="Duchaud E."/>
            <person name="Boussaha M."/>
            <person name="Loux V."/>
            <person name="Bernardet J.F."/>
            <person name="Michel C."/>
            <person name="Kerouault B."/>
            <person name="Mondot S."/>
            <person name="Nicolas P."/>
            <person name="Bossy R."/>
            <person name="Caron C."/>
            <person name="Bessieres P."/>
            <person name="Gibrat J.F."/>
            <person name="Claverol S."/>
            <person name="Dumetz F."/>
            <person name="Le Henaff M."/>
            <person name="Benmansour A."/>
        </authorList>
    </citation>
    <scope>NUCLEOTIDE SEQUENCE [LARGE SCALE GENOMIC DNA]</scope>
    <source>
        <strain evidence="3">ATCC 49511 / DSM 21280 / CIP 103535 / JIP02/86</strain>
    </source>
</reference>
<dbReference type="Pfam" id="PF10544">
    <property type="entry name" value="T5orf172"/>
    <property type="match status" value="1"/>
</dbReference>
<dbReference type="Proteomes" id="UP000006394">
    <property type="component" value="Chromosome"/>
</dbReference>
<organism evidence="2 3">
    <name type="scientific">Flavobacterium psychrophilum (strain ATCC 49511 / DSM 21280 / CIP 103535 / JIP02/86)</name>
    <dbReference type="NCBI Taxonomy" id="402612"/>
    <lineage>
        <taxon>Bacteria</taxon>
        <taxon>Pseudomonadati</taxon>
        <taxon>Bacteroidota</taxon>
        <taxon>Flavobacteriia</taxon>
        <taxon>Flavobacteriales</taxon>
        <taxon>Flavobacteriaceae</taxon>
        <taxon>Flavobacterium</taxon>
    </lineage>
</organism>
<keyword evidence="3" id="KW-1185">Reference proteome</keyword>